<dbReference type="EMBL" id="CM001217">
    <property type="protein sequence ID" value="AES60500.1"/>
    <property type="molecule type" value="Genomic_DNA"/>
</dbReference>
<reference evidence="3" key="3">
    <citation type="submission" date="2015-04" db="UniProtKB">
        <authorList>
            <consortium name="EnsemblPlants"/>
        </authorList>
    </citation>
    <scope>IDENTIFICATION</scope>
    <source>
        <strain evidence="3">cv. Jemalong A17</strain>
    </source>
</reference>
<feature type="region of interest" description="Disordered" evidence="1">
    <location>
        <begin position="58"/>
        <end position="81"/>
    </location>
</feature>
<protein>
    <submittedName>
        <fullName evidence="2 3">Uncharacterized protein</fullName>
    </submittedName>
</protein>
<dbReference type="Proteomes" id="UP000002051">
    <property type="component" value="Unassembled WGS sequence"/>
</dbReference>
<accession>G7I7D0</accession>
<dbReference type="HOGENOM" id="CLU_2577408_0_0_1"/>
<proteinExistence type="predicted"/>
<organism evidence="2 4">
    <name type="scientific">Medicago truncatula</name>
    <name type="common">Barrel medic</name>
    <name type="synonym">Medicago tribuloides</name>
    <dbReference type="NCBI Taxonomy" id="3880"/>
    <lineage>
        <taxon>Eukaryota</taxon>
        <taxon>Viridiplantae</taxon>
        <taxon>Streptophyta</taxon>
        <taxon>Embryophyta</taxon>
        <taxon>Tracheophyta</taxon>
        <taxon>Spermatophyta</taxon>
        <taxon>Magnoliopsida</taxon>
        <taxon>eudicotyledons</taxon>
        <taxon>Gunneridae</taxon>
        <taxon>Pentapetalae</taxon>
        <taxon>rosids</taxon>
        <taxon>fabids</taxon>
        <taxon>Fabales</taxon>
        <taxon>Fabaceae</taxon>
        <taxon>Papilionoideae</taxon>
        <taxon>50 kb inversion clade</taxon>
        <taxon>NPAAA clade</taxon>
        <taxon>Hologalegina</taxon>
        <taxon>IRL clade</taxon>
        <taxon>Trifolieae</taxon>
        <taxon>Medicago</taxon>
    </lineage>
</organism>
<reference evidence="2 4" key="1">
    <citation type="journal article" date="2011" name="Nature">
        <title>The Medicago genome provides insight into the evolution of rhizobial symbioses.</title>
        <authorList>
            <person name="Young N.D."/>
            <person name="Debelle F."/>
            <person name="Oldroyd G.E."/>
            <person name="Geurts R."/>
            <person name="Cannon S.B."/>
            <person name="Udvardi M.K."/>
            <person name="Benedito V.A."/>
            <person name="Mayer K.F."/>
            <person name="Gouzy J."/>
            <person name="Schoof H."/>
            <person name="Van de Peer Y."/>
            <person name="Proost S."/>
            <person name="Cook D.R."/>
            <person name="Meyers B.C."/>
            <person name="Spannagl M."/>
            <person name="Cheung F."/>
            <person name="De Mita S."/>
            <person name="Krishnakumar V."/>
            <person name="Gundlach H."/>
            <person name="Zhou S."/>
            <person name="Mudge J."/>
            <person name="Bharti A.K."/>
            <person name="Murray J.D."/>
            <person name="Naoumkina M.A."/>
            <person name="Rosen B."/>
            <person name="Silverstein K.A."/>
            <person name="Tang H."/>
            <person name="Rombauts S."/>
            <person name="Zhao P.X."/>
            <person name="Zhou P."/>
            <person name="Barbe V."/>
            <person name="Bardou P."/>
            <person name="Bechner M."/>
            <person name="Bellec A."/>
            <person name="Berger A."/>
            <person name="Berges H."/>
            <person name="Bidwell S."/>
            <person name="Bisseling T."/>
            <person name="Choisne N."/>
            <person name="Couloux A."/>
            <person name="Denny R."/>
            <person name="Deshpande S."/>
            <person name="Dai X."/>
            <person name="Doyle J.J."/>
            <person name="Dudez A.M."/>
            <person name="Farmer A.D."/>
            <person name="Fouteau S."/>
            <person name="Franken C."/>
            <person name="Gibelin C."/>
            <person name="Gish J."/>
            <person name="Goldstein S."/>
            <person name="Gonzalez A.J."/>
            <person name="Green P.J."/>
            <person name="Hallab A."/>
            <person name="Hartog M."/>
            <person name="Hua A."/>
            <person name="Humphray S.J."/>
            <person name="Jeong D.H."/>
            <person name="Jing Y."/>
            <person name="Jocker A."/>
            <person name="Kenton S.M."/>
            <person name="Kim D.J."/>
            <person name="Klee K."/>
            <person name="Lai H."/>
            <person name="Lang C."/>
            <person name="Lin S."/>
            <person name="Macmil S.L."/>
            <person name="Magdelenat G."/>
            <person name="Matthews L."/>
            <person name="McCorrison J."/>
            <person name="Monaghan E.L."/>
            <person name="Mun J.H."/>
            <person name="Najar F.Z."/>
            <person name="Nicholson C."/>
            <person name="Noirot C."/>
            <person name="O'Bleness M."/>
            <person name="Paule C.R."/>
            <person name="Poulain J."/>
            <person name="Prion F."/>
            <person name="Qin B."/>
            <person name="Qu C."/>
            <person name="Retzel E.F."/>
            <person name="Riddle C."/>
            <person name="Sallet E."/>
            <person name="Samain S."/>
            <person name="Samson N."/>
            <person name="Sanders I."/>
            <person name="Saurat O."/>
            <person name="Scarpelli C."/>
            <person name="Schiex T."/>
            <person name="Segurens B."/>
            <person name="Severin A.J."/>
            <person name="Sherrier D.J."/>
            <person name="Shi R."/>
            <person name="Sims S."/>
            <person name="Singer S.R."/>
            <person name="Sinharoy S."/>
            <person name="Sterck L."/>
            <person name="Viollet A."/>
            <person name="Wang B.B."/>
            <person name="Wang K."/>
            <person name="Wang M."/>
            <person name="Wang X."/>
            <person name="Warfsmann J."/>
            <person name="Weissenbach J."/>
            <person name="White D.D."/>
            <person name="White J.D."/>
            <person name="Wiley G.B."/>
            <person name="Wincker P."/>
            <person name="Xing Y."/>
            <person name="Yang L."/>
            <person name="Yao Z."/>
            <person name="Ying F."/>
            <person name="Zhai J."/>
            <person name="Zhou L."/>
            <person name="Zuber A."/>
            <person name="Denarie J."/>
            <person name="Dixon R.A."/>
            <person name="May G.D."/>
            <person name="Schwartz D.C."/>
            <person name="Rogers J."/>
            <person name="Quetier F."/>
            <person name="Town C.D."/>
            <person name="Roe B.A."/>
        </authorList>
    </citation>
    <scope>NUCLEOTIDE SEQUENCE [LARGE SCALE GENOMIC DNA]</scope>
    <source>
        <strain evidence="2">A17</strain>
        <strain evidence="3 4">cv. Jemalong A17</strain>
    </source>
</reference>
<keyword evidence="4" id="KW-1185">Reference proteome</keyword>
<dbReference type="EnsemblPlants" id="AES60500">
    <property type="protein sequence ID" value="AES60500"/>
    <property type="gene ID" value="MTR_1g050540"/>
</dbReference>
<dbReference type="AlphaFoldDB" id="G7I7D0"/>
<name>G7I7D0_MEDTR</name>
<evidence type="ECO:0000313" key="3">
    <source>
        <dbReference type="EnsemblPlants" id="AES60500"/>
    </source>
</evidence>
<reference evidence="2 4" key="2">
    <citation type="journal article" date="2014" name="BMC Genomics">
        <title>An improved genome release (version Mt4.0) for the model legume Medicago truncatula.</title>
        <authorList>
            <person name="Tang H."/>
            <person name="Krishnakumar V."/>
            <person name="Bidwell S."/>
            <person name="Rosen B."/>
            <person name="Chan A."/>
            <person name="Zhou S."/>
            <person name="Gentzbittel L."/>
            <person name="Childs K.L."/>
            <person name="Yandell M."/>
            <person name="Gundlach H."/>
            <person name="Mayer K.F."/>
            <person name="Schwartz D.C."/>
            <person name="Town C.D."/>
        </authorList>
    </citation>
    <scope>GENOME REANNOTATION</scope>
    <source>
        <strain evidence="3 4">cv. Jemalong A17</strain>
    </source>
</reference>
<evidence type="ECO:0000256" key="1">
    <source>
        <dbReference type="SAM" id="MobiDB-lite"/>
    </source>
</evidence>
<gene>
    <name evidence="2" type="ordered locus">MTR_1g050540</name>
</gene>
<evidence type="ECO:0000313" key="4">
    <source>
        <dbReference type="Proteomes" id="UP000002051"/>
    </source>
</evidence>
<evidence type="ECO:0000313" key="2">
    <source>
        <dbReference type="EMBL" id="AES60500.1"/>
    </source>
</evidence>
<dbReference type="PaxDb" id="3880-AES60500"/>
<sequence>MRKFTRDLSIYNVGKKSCDVEDTTLEDAWRYNTADRPGWSYNCTTSCGQAQACKKFRRPGSGLSKPGLAWPIPNPTKGYNL</sequence>